<evidence type="ECO:0000256" key="1">
    <source>
        <dbReference type="ARBA" id="ARBA00001946"/>
    </source>
</evidence>
<evidence type="ECO:0000256" key="9">
    <source>
        <dbReference type="ARBA" id="ARBA00023299"/>
    </source>
</evidence>
<evidence type="ECO:0000256" key="2">
    <source>
        <dbReference type="ARBA" id="ARBA00005135"/>
    </source>
</evidence>
<dbReference type="InterPro" id="IPR036412">
    <property type="entry name" value="HAD-like_sf"/>
</dbReference>
<dbReference type="Pfam" id="PF00702">
    <property type="entry name" value="Hydrolase"/>
    <property type="match status" value="1"/>
</dbReference>
<evidence type="ECO:0000256" key="3">
    <source>
        <dbReference type="ARBA" id="ARBA00009184"/>
    </source>
</evidence>
<dbReference type="SUPFAM" id="SSF56784">
    <property type="entry name" value="HAD-like"/>
    <property type="match status" value="1"/>
</dbReference>
<dbReference type="InterPro" id="IPR023214">
    <property type="entry name" value="HAD_sf"/>
</dbReference>
<dbReference type="Gene3D" id="3.40.50.1000">
    <property type="entry name" value="HAD superfamily/HAD-like"/>
    <property type="match status" value="1"/>
</dbReference>
<dbReference type="EMBL" id="GBEZ01008488">
    <property type="protein sequence ID" value="JAC77054.1"/>
    <property type="molecule type" value="Transcribed_RNA"/>
</dbReference>
<comment type="cofactor">
    <cofactor evidence="1">
        <name>Mg(2+)</name>
        <dbReference type="ChEBI" id="CHEBI:18420"/>
    </cofactor>
</comment>
<protein>
    <recommendedName>
        <fullName evidence="4">phosphoserine phosphatase</fullName>
        <ecNumber evidence="4">3.1.3.3</ecNumber>
    </recommendedName>
    <alternativeName>
        <fullName evidence="10">O-phosphoserine phosphohydrolase</fullName>
    </alternativeName>
</protein>
<dbReference type="UniPathway" id="UPA00135">
    <property type="reaction ID" value="UER00198"/>
</dbReference>
<proteinExistence type="inferred from homology"/>
<comment type="pathway">
    <text evidence="2">Amino-acid biosynthesis; L-serine biosynthesis; L-serine from 3-phospho-D-glycerate: step 3/3.</text>
</comment>
<evidence type="ECO:0000256" key="6">
    <source>
        <dbReference type="ARBA" id="ARBA00022723"/>
    </source>
</evidence>
<evidence type="ECO:0000256" key="5">
    <source>
        <dbReference type="ARBA" id="ARBA00022605"/>
    </source>
</evidence>
<evidence type="ECO:0000256" key="7">
    <source>
        <dbReference type="ARBA" id="ARBA00022801"/>
    </source>
</evidence>
<evidence type="ECO:0000313" key="12">
    <source>
        <dbReference type="EMBL" id="JAC77054.1"/>
    </source>
</evidence>
<keyword evidence="9" id="KW-0718">Serine biosynthesis</keyword>
<comment type="similarity">
    <text evidence="3">Belongs to the HAD-like hydrolase superfamily. SerB family.</text>
</comment>
<keyword evidence="7" id="KW-0378">Hydrolase</keyword>
<dbReference type="EC" id="3.1.3.3" evidence="4"/>
<dbReference type="GO" id="GO:0036424">
    <property type="term" value="F:L-phosphoserine phosphatase activity"/>
    <property type="evidence" value="ECO:0007669"/>
    <property type="project" value="InterPro"/>
</dbReference>
<feature type="active site" description="Nucleophile" evidence="11">
    <location>
        <position position="92"/>
    </location>
</feature>
<dbReference type="PANTHER" id="PTHR43344">
    <property type="entry name" value="PHOSPHOSERINE PHOSPHATASE"/>
    <property type="match status" value="1"/>
</dbReference>
<gene>
    <name evidence="12" type="primary">PSPH</name>
    <name evidence="12" type="ORF">TSPGSL018_18602</name>
</gene>
<evidence type="ECO:0000256" key="4">
    <source>
        <dbReference type="ARBA" id="ARBA00012640"/>
    </source>
</evidence>
<organism evidence="12">
    <name type="scientific">Tetraselmis sp. GSL018</name>
    <dbReference type="NCBI Taxonomy" id="582737"/>
    <lineage>
        <taxon>Eukaryota</taxon>
        <taxon>Viridiplantae</taxon>
        <taxon>Chlorophyta</taxon>
        <taxon>core chlorophytes</taxon>
        <taxon>Chlorodendrophyceae</taxon>
        <taxon>Chlorodendrales</taxon>
        <taxon>Chlorodendraceae</taxon>
        <taxon>Tetraselmis</taxon>
    </lineage>
</organism>
<dbReference type="NCBIfam" id="TIGR00338">
    <property type="entry name" value="serB"/>
    <property type="match status" value="1"/>
</dbReference>
<keyword evidence="5" id="KW-0028">Amino-acid biosynthesis</keyword>
<dbReference type="GO" id="GO:0006564">
    <property type="term" value="P:L-serine biosynthetic process"/>
    <property type="evidence" value="ECO:0007669"/>
    <property type="project" value="UniProtKB-KW"/>
</dbReference>
<dbReference type="CDD" id="cd04309">
    <property type="entry name" value="HAD_PSP_eu"/>
    <property type="match status" value="1"/>
</dbReference>
<dbReference type="AlphaFoldDB" id="A0A061S231"/>
<dbReference type="GO" id="GO:0000287">
    <property type="term" value="F:magnesium ion binding"/>
    <property type="evidence" value="ECO:0007669"/>
    <property type="project" value="TreeGrafter"/>
</dbReference>
<dbReference type="PANTHER" id="PTHR43344:SF2">
    <property type="entry name" value="PHOSPHOSERINE PHOSPHATASE"/>
    <property type="match status" value="1"/>
</dbReference>
<dbReference type="NCBIfam" id="TIGR01488">
    <property type="entry name" value="HAD-SF-IB"/>
    <property type="match status" value="1"/>
</dbReference>
<reference evidence="12" key="1">
    <citation type="submission" date="2014-05" db="EMBL/GenBank/DDBJ databases">
        <title>The transcriptome of the halophilic microalga Tetraselmis sp. GSL018 isolated from the Great Salt Lake, Utah.</title>
        <authorList>
            <person name="Jinkerson R.E."/>
            <person name="D'Adamo S."/>
            <person name="Posewitz M.C."/>
        </authorList>
    </citation>
    <scope>NUCLEOTIDE SEQUENCE</scope>
    <source>
        <strain evidence="12">GSL018</strain>
    </source>
</reference>
<evidence type="ECO:0000256" key="8">
    <source>
        <dbReference type="ARBA" id="ARBA00022842"/>
    </source>
</evidence>
<accession>A0A061S231</accession>
<dbReference type="Gene3D" id="1.10.150.210">
    <property type="entry name" value="Phosphoserine phosphatase, domain 2"/>
    <property type="match status" value="1"/>
</dbReference>
<sequence length="299" mass="32276">MSVQVANIATFANTRGTASRRCFRTRPLSSSHSALTTTQQLKSNDWRVKHSTVERAFSMAVLAVSAGKEDTACNPSPTVLSTWKAAEAVAFDVDSTLCADESIDELASFLGCGQQIKELTSRAMGGSMKFEEALKLRLDLMQVSQADMRRFIDSHPPLLSPGIPELVGELHAQGKSVFLVSGGFREIINPIAEILSIPRDNVFANTILYKEDGSYAGFDDTEFTSRSRGKPAALAAIKERHGIKSIVMVGDGATDLEARQEGIADLFIGYGGVVTRESIAQAADWYVKDLDGLIAALRG</sequence>
<dbReference type="InterPro" id="IPR050582">
    <property type="entry name" value="HAD-like_SerB"/>
</dbReference>
<keyword evidence="6" id="KW-0479">Metal-binding</keyword>
<feature type="active site" description="Proton donor" evidence="11">
    <location>
        <position position="94"/>
    </location>
</feature>
<dbReference type="GO" id="GO:0009507">
    <property type="term" value="C:chloroplast"/>
    <property type="evidence" value="ECO:0007669"/>
    <property type="project" value="TreeGrafter"/>
</dbReference>
<evidence type="ECO:0000256" key="10">
    <source>
        <dbReference type="ARBA" id="ARBA00031693"/>
    </source>
</evidence>
<name>A0A061S231_9CHLO</name>
<evidence type="ECO:0000256" key="11">
    <source>
        <dbReference type="PIRSR" id="PIRSR604469-1"/>
    </source>
</evidence>
<dbReference type="InterPro" id="IPR004469">
    <property type="entry name" value="PSP"/>
</dbReference>
<keyword evidence="8" id="KW-0460">Magnesium</keyword>